<accession>A0ABP8FLR6</accession>
<dbReference type="EMBL" id="BAABFT010000001">
    <property type="protein sequence ID" value="GAA4306744.1"/>
    <property type="molecule type" value="Genomic_DNA"/>
</dbReference>
<name>A0ABP8FLR6_9SPHI</name>
<reference evidence="2" key="1">
    <citation type="journal article" date="2019" name="Int. J. Syst. Evol. Microbiol.">
        <title>The Global Catalogue of Microorganisms (GCM) 10K type strain sequencing project: providing services to taxonomists for standard genome sequencing and annotation.</title>
        <authorList>
            <consortium name="The Broad Institute Genomics Platform"/>
            <consortium name="The Broad Institute Genome Sequencing Center for Infectious Disease"/>
            <person name="Wu L."/>
            <person name="Ma J."/>
        </authorList>
    </citation>
    <scope>NUCLEOTIDE SEQUENCE [LARGE SCALE GENOMIC DNA]</scope>
    <source>
        <strain evidence="2">JCM 17705</strain>
    </source>
</reference>
<comment type="caution">
    <text evidence="1">The sequence shown here is derived from an EMBL/GenBank/DDBJ whole genome shotgun (WGS) entry which is preliminary data.</text>
</comment>
<gene>
    <name evidence="1" type="ORF">GCM10023149_00110</name>
</gene>
<evidence type="ECO:0000313" key="2">
    <source>
        <dbReference type="Proteomes" id="UP001500582"/>
    </source>
</evidence>
<dbReference type="Proteomes" id="UP001500582">
    <property type="component" value="Unassembled WGS sequence"/>
</dbReference>
<sequence>MRLSNLLIIPVVLSACSRPSSQNDQPILGTWRLVTAKNITKGDTVTTFPVAGQEMIKMFNNERFSFFKHDLKQGKDTANANFESGNGTYKLTGQDYSEHLEYCNYREWENHDFKFTVSIKNDTLIQKGIERIDSLNVNREIVETYVRLK</sequence>
<evidence type="ECO:0008006" key="3">
    <source>
        <dbReference type="Google" id="ProtNLM"/>
    </source>
</evidence>
<keyword evidence="2" id="KW-1185">Reference proteome</keyword>
<dbReference type="RefSeq" id="WP_345208920.1">
    <property type="nucleotide sequence ID" value="NZ_BAABFT010000001.1"/>
</dbReference>
<proteinExistence type="predicted"/>
<evidence type="ECO:0000313" key="1">
    <source>
        <dbReference type="EMBL" id="GAA4306744.1"/>
    </source>
</evidence>
<organism evidence="1 2">
    <name type="scientific">Mucilaginibacter gynuensis</name>
    <dbReference type="NCBI Taxonomy" id="1302236"/>
    <lineage>
        <taxon>Bacteria</taxon>
        <taxon>Pseudomonadati</taxon>
        <taxon>Bacteroidota</taxon>
        <taxon>Sphingobacteriia</taxon>
        <taxon>Sphingobacteriales</taxon>
        <taxon>Sphingobacteriaceae</taxon>
        <taxon>Mucilaginibacter</taxon>
    </lineage>
</organism>
<dbReference type="PROSITE" id="PS51257">
    <property type="entry name" value="PROKAR_LIPOPROTEIN"/>
    <property type="match status" value="1"/>
</dbReference>
<protein>
    <recommendedName>
        <fullName evidence="3">Lipocalin-like domain-containing protein</fullName>
    </recommendedName>
</protein>